<dbReference type="CDD" id="cd12148">
    <property type="entry name" value="fungal_TF_MHR"/>
    <property type="match status" value="1"/>
</dbReference>
<keyword evidence="9" id="KW-1185">Reference proteome</keyword>
<evidence type="ECO:0000256" key="2">
    <source>
        <dbReference type="ARBA" id="ARBA00023015"/>
    </source>
</evidence>
<keyword evidence="4" id="KW-0804">Transcription</keyword>
<evidence type="ECO:0000256" key="5">
    <source>
        <dbReference type="ARBA" id="ARBA00023242"/>
    </source>
</evidence>
<dbReference type="InterPro" id="IPR051089">
    <property type="entry name" value="prtT"/>
</dbReference>
<dbReference type="Pfam" id="PF04082">
    <property type="entry name" value="Fungal_trans"/>
    <property type="match status" value="1"/>
</dbReference>
<gene>
    <name evidence="8" type="ORF">EW146_g528</name>
</gene>
<dbReference type="GO" id="GO:0000981">
    <property type="term" value="F:DNA-binding transcription factor activity, RNA polymerase II-specific"/>
    <property type="evidence" value="ECO:0007669"/>
    <property type="project" value="TreeGrafter"/>
</dbReference>
<dbReference type="OrthoDB" id="39175at2759"/>
<feature type="domain" description="Xylanolytic transcriptional activator regulatory" evidence="7">
    <location>
        <begin position="654"/>
        <end position="819"/>
    </location>
</feature>
<comment type="caution">
    <text evidence="8">The sequence shown here is derived from an EMBL/GenBank/DDBJ whole genome shotgun (WGS) entry which is preliminary data.</text>
</comment>
<dbReference type="Proteomes" id="UP000310158">
    <property type="component" value="Unassembled WGS sequence"/>
</dbReference>
<dbReference type="PANTHER" id="PTHR31845">
    <property type="entry name" value="FINGER DOMAIN PROTEIN, PUTATIVE-RELATED"/>
    <property type="match status" value="1"/>
</dbReference>
<evidence type="ECO:0000256" key="1">
    <source>
        <dbReference type="ARBA" id="ARBA00004123"/>
    </source>
</evidence>
<dbReference type="PANTHER" id="PTHR31845:SF19">
    <property type="entry name" value="TRANSCRIPTION FACTOR DOMAIN-CONTAINING PROTEIN"/>
    <property type="match status" value="1"/>
</dbReference>
<keyword evidence="3" id="KW-0238">DNA-binding</keyword>
<dbReference type="GO" id="GO:0005634">
    <property type="term" value="C:nucleus"/>
    <property type="evidence" value="ECO:0007669"/>
    <property type="project" value="UniProtKB-SubCell"/>
</dbReference>
<comment type="subcellular location">
    <subcellularLocation>
        <location evidence="1">Nucleus</location>
    </subcellularLocation>
</comment>
<evidence type="ECO:0000256" key="6">
    <source>
        <dbReference type="SAM" id="MobiDB-lite"/>
    </source>
</evidence>
<dbReference type="GO" id="GO:0006351">
    <property type="term" value="P:DNA-templated transcription"/>
    <property type="evidence" value="ECO:0007669"/>
    <property type="project" value="InterPro"/>
</dbReference>
<dbReference type="AlphaFoldDB" id="A0A4S4M900"/>
<feature type="region of interest" description="Disordered" evidence="6">
    <location>
        <begin position="343"/>
        <end position="369"/>
    </location>
</feature>
<evidence type="ECO:0000313" key="9">
    <source>
        <dbReference type="Proteomes" id="UP000310158"/>
    </source>
</evidence>
<dbReference type="GO" id="GO:0000976">
    <property type="term" value="F:transcription cis-regulatory region binding"/>
    <property type="evidence" value="ECO:0007669"/>
    <property type="project" value="TreeGrafter"/>
</dbReference>
<dbReference type="InterPro" id="IPR007219">
    <property type="entry name" value="XnlR_reg_dom"/>
</dbReference>
<accession>A0A4S4M900</accession>
<sequence>MPTWGDEVLFLCAQHAHESCHLSPPSPDTTPDPTDAGAMLFSDEVKARDRDGGQAMGREAEDGEKEVECGYIGCGIGIMHAEIGHASDATEYFMSVHARSMPLGRRGIAEGGPTVMADYEDEEVMEASIYPGVLGCGEARSANLTASIPGEVPLSTAYIASLPLSSPSSTRQHTAMSRLAFASDLAFSQFQYQHPADPDDPYFVHPTAYLQSQQPVAVDPYSKRPSPSDDCFISFPEYNQTTDPVAPYTLPDELWYQPTDFHSQTPSSFLPTSFSTPLSASSSPSQSSTPPLDTSSSSSSTSSYPYDVPTPAQTPIQPSILQSPYTPQSYSALYARSHAPAPLDLAKSSPSPSVNTSVNGNVNSARRPPGACARCKRLKVRLFSRRLAQNGDSCAGAILQMKCIFPDRATSERCVRCEAGGHGCVVEGRKARTPQRESILRQIRATDASITSHLSRLHPPPSSAASRTPLVLHPSRLASCLDPETRRSCGEALGRLEKNYSSSGKGYGGKEGKGFDVRLLELEEEWSEDDETKTTKLMEEATDREAAVREARLHSLPDRTAPVGFLASCSLEVGQRRHRLGKGRGYGMGAGKFGVESDEWELELGIGIASGTYFRPGPAADLNLRRIIIEREALPEILLSGLVSAEEAKALFAIYFEKLNPFLSLLDETIHTPAAVLRRCPFLFTAVCAIASRFYTARPSLYPLALHFAKAAAASAFIEGWKCVEMAQAYLIMAAYAGGSSAAARWEEERGDFYVSVAARLVVELNLNKPSRVESKKPMDERREREMLNRRRTWMICCIMDYSSSMQVGKRPMVREDEIIRNSARWCSASNFQHPFDAHLPAIIELLRIMNAFVDAVAEVDRYHGASRLDALASVIDVFARKLSASSLEKAGMTSGGVNLHEENEMADELRMGMVTYLLHYCRLIVFSHGLQNELKGCDVSSSDGSIAGAESLYLERSMEAAFALMDVWTRRLIPTGLVKYAPEFFFVATGFAGAFLIKLLHPRLARTICDQQRAKVHAVASSIVHTLASDEVAIDGQHAPKSYSVFLSGLLDDVTALWQQPQVEGQP</sequence>
<dbReference type="GO" id="GO:0008270">
    <property type="term" value="F:zinc ion binding"/>
    <property type="evidence" value="ECO:0007669"/>
    <property type="project" value="InterPro"/>
</dbReference>
<keyword evidence="5" id="KW-0539">Nucleus</keyword>
<proteinExistence type="predicted"/>
<reference evidence="8 9" key="1">
    <citation type="submission" date="2019-02" db="EMBL/GenBank/DDBJ databases">
        <title>Genome sequencing of the rare red list fungi Bondarzewia mesenterica.</title>
        <authorList>
            <person name="Buettner E."/>
            <person name="Kellner H."/>
        </authorList>
    </citation>
    <scope>NUCLEOTIDE SEQUENCE [LARGE SCALE GENOMIC DNA]</scope>
    <source>
        <strain evidence="8 9">DSM 108281</strain>
    </source>
</reference>
<name>A0A4S4M900_9AGAM</name>
<feature type="compositionally biased region" description="Low complexity" evidence="6">
    <location>
        <begin position="266"/>
        <end position="303"/>
    </location>
</feature>
<feature type="compositionally biased region" description="Low complexity" evidence="6">
    <location>
        <begin position="348"/>
        <end position="364"/>
    </location>
</feature>
<evidence type="ECO:0000259" key="7">
    <source>
        <dbReference type="Pfam" id="PF04082"/>
    </source>
</evidence>
<feature type="compositionally biased region" description="Polar residues" evidence="6">
    <location>
        <begin position="311"/>
        <end position="322"/>
    </location>
</feature>
<organism evidence="8 9">
    <name type="scientific">Bondarzewia mesenterica</name>
    <dbReference type="NCBI Taxonomy" id="1095465"/>
    <lineage>
        <taxon>Eukaryota</taxon>
        <taxon>Fungi</taxon>
        <taxon>Dikarya</taxon>
        <taxon>Basidiomycota</taxon>
        <taxon>Agaricomycotina</taxon>
        <taxon>Agaricomycetes</taxon>
        <taxon>Russulales</taxon>
        <taxon>Bondarzewiaceae</taxon>
        <taxon>Bondarzewia</taxon>
    </lineage>
</organism>
<keyword evidence="2" id="KW-0805">Transcription regulation</keyword>
<dbReference type="EMBL" id="SGPL01000011">
    <property type="protein sequence ID" value="THH20961.1"/>
    <property type="molecule type" value="Genomic_DNA"/>
</dbReference>
<evidence type="ECO:0000313" key="8">
    <source>
        <dbReference type="EMBL" id="THH20961.1"/>
    </source>
</evidence>
<feature type="region of interest" description="Disordered" evidence="6">
    <location>
        <begin position="266"/>
        <end position="322"/>
    </location>
</feature>
<protein>
    <recommendedName>
        <fullName evidence="7">Xylanolytic transcriptional activator regulatory domain-containing protein</fullName>
    </recommendedName>
</protein>
<evidence type="ECO:0000256" key="3">
    <source>
        <dbReference type="ARBA" id="ARBA00023125"/>
    </source>
</evidence>
<evidence type="ECO:0000256" key="4">
    <source>
        <dbReference type="ARBA" id="ARBA00023163"/>
    </source>
</evidence>